<dbReference type="EMBL" id="BMAW01042085">
    <property type="protein sequence ID" value="GFS32495.1"/>
    <property type="molecule type" value="Genomic_DNA"/>
</dbReference>
<organism evidence="1 2">
    <name type="scientific">Nephila pilipes</name>
    <name type="common">Giant wood spider</name>
    <name type="synonym">Nephila maculata</name>
    <dbReference type="NCBI Taxonomy" id="299642"/>
    <lineage>
        <taxon>Eukaryota</taxon>
        <taxon>Metazoa</taxon>
        <taxon>Ecdysozoa</taxon>
        <taxon>Arthropoda</taxon>
        <taxon>Chelicerata</taxon>
        <taxon>Arachnida</taxon>
        <taxon>Araneae</taxon>
        <taxon>Araneomorphae</taxon>
        <taxon>Entelegynae</taxon>
        <taxon>Araneoidea</taxon>
        <taxon>Nephilidae</taxon>
        <taxon>Nephila</taxon>
    </lineage>
</organism>
<evidence type="ECO:0000313" key="2">
    <source>
        <dbReference type="Proteomes" id="UP000887013"/>
    </source>
</evidence>
<accession>A0A8X6K949</accession>
<keyword evidence="2" id="KW-1185">Reference proteome</keyword>
<dbReference type="Proteomes" id="UP000887013">
    <property type="component" value="Unassembled WGS sequence"/>
</dbReference>
<gene>
    <name evidence="1" type="ORF">NPIL_22791</name>
</gene>
<evidence type="ECO:0000313" key="1">
    <source>
        <dbReference type="EMBL" id="GFS32495.1"/>
    </source>
</evidence>
<reference evidence="1" key="1">
    <citation type="submission" date="2020-08" db="EMBL/GenBank/DDBJ databases">
        <title>Multicomponent nature underlies the extraordinary mechanical properties of spider dragline silk.</title>
        <authorList>
            <person name="Kono N."/>
            <person name="Nakamura H."/>
            <person name="Mori M."/>
            <person name="Yoshida Y."/>
            <person name="Ohtoshi R."/>
            <person name="Malay A.D."/>
            <person name="Moran D.A.P."/>
            <person name="Tomita M."/>
            <person name="Numata K."/>
            <person name="Arakawa K."/>
        </authorList>
    </citation>
    <scope>NUCLEOTIDE SEQUENCE</scope>
</reference>
<protein>
    <submittedName>
        <fullName evidence="1">Uncharacterized protein</fullName>
    </submittedName>
</protein>
<comment type="caution">
    <text evidence="1">The sequence shown here is derived from an EMBL/GenBank/DDBJ whole genome shotgun (WGS) entry which is preliminary data.</text>
</comment>
<sequence>MYWRKEKKTRVMFVFRKKAHLNLVTELKFLATNKDSAYFSNISLHSYSSTPNQSTVLKLAVNGTWGTACADTGANNTIAGETLYRLKDRANFQKTRLSMSLADGQKSEVEVYITRVVNRLEGRVIRTPLIALPYAKGN</sequence>
<proteinExistence type="predicted"/>
<dbReference type="AlphaFoldDB" id="A0A8X6K949"/>
<name>A0A8X6K949_NEPPI</name>